<comment type="catalytic activity">
    <reaction evidence="1">
        <text>S-ubiquitinyl-[E2 ubiquitin-conjugating enzyme]-L-cysteine + [acceptor protein]-L-lysine = [E2 ubiquitin-conjugating enzyme]-L-cysteine + N(6)-ubiquitinyl-[acceptor protein]-L-lysine.</text>
        <dbReference type="EC" id="2.3.2.26"/>
    </reaction>
</comment>
<dbReference type="SUPFAM" id="SSF56204">
    <property type="entry name" value="Hect, E3 ligase catalytic domain"/>
    <property type="match status" value="1"/>
</dbReference>
<dbReference type="Gene3D" id="3.30.2160.10">
    <property type="entry name" value="Hect, E3 ligase catalytic domain"/>
    <property type="match status" value="1"/>
</dbReference>
<keyword evidence="8" id="KW-0677">Repeat</keyword>
<evidence type="ECO:0000256" key="2">
    <source>
        <dbReference type="ARBA" id="ARBA00004240"/>
    </source>
</evidence>
<dbReference type="PRINTS" id="PR01415">
    <property type="entry name" value="ANKYRIN"/>
</dbReference>
<dbReference type="CDD" id="cd00078">
    <property type="entry name" value="HECTc"/>
    <property type="match status" value="1"/>
</dbReference>
<evidence type="ECO:0000256" key="7">
    <source>
        <dbReference type="ARBA" id="ARBA00022679"/>
    </source>
</evidence>
<keyword evidence="13" id="KW-0472">Membrane</keyword>
<evidence type="ECO:0000256" key="16">
    <source>
        <dbReference type="ARBA" id="ARBA00040370"/>
    </source>
</evidence>
<dbReference type="PANTHER" id="PTHR11254">
    <property type="entry name" value="HECT DOMAIN UBIQUITIN-PROTEIN LIGASE"/>
    <property type="match status" value="1"/>
</dbReference>
<evidence type="ECO:0000313" key="24">
    <source>
        <dbReference type="Proteomes" id="UP001217089"/>
    </source>
</evidence>
<evidence type="ECO:0000256" key="9">
    <source>
        <dbReference type="ARBA" id="ARBA00022786"/>
    </source>
</evidence>
<dbReference type="PROSITE" id="PS50088">
    <property type="entry name" value="ANK_REPEAT"/>
    <property type="match status" value="5"/>
</dbReference>
<evidence type="ECO:0000256" key="17">
    <source>
        <dbReference type="ARBA" id="ARBA00041409"/>
    </source>
</evidence>
<keyword evidence="6" id="KW-0963">Cytoplasm</keyword>
<evidence type="ECO:0000256" key="15">
    <source>
        <dbReference type="ARBA" id="ARBA00037859"/>
    </source>
</evidence>
<dbReference type="Gene3D" id="3.90.1750.10">
    <property type="entry name" value="Hect, E3 ligase catalytic domains"/>
    <property type="match status" value="1"/>
</dbReference>
<dbReference type="Pfam" id="PF12796">
    <property type="entry name" value="Ank_2"/>
    <property type="match status" value="2"/>
</dbReference>
<dbReference type="SMART" id="SM00248">
    <property type="entry name" value="ANK"/>
    <property type="match status" value="6"/>
</dbReference>
<evidence type="ECO:0000256" key="20">
    <source>
        <dbReference type="PROSITE-ProRule" id="PRU00104"/>
    </source>
</evidence>
<name>A0ABQ9FDX3_TEGGR</name>
<feature type="active site" description="Glycyl thioester intermediate" evidence="20">
    <location>
        <position position="852"/>
    </location>
</feature>
<evidence type="ECO:0000256" key="18">
    <source>
        <dbReference type="ARBA" id="ARBA00042378"/>
    </source>
</evidence>
<feature type="repeat" description="ANK" evidence="19">
    <location>
        <begin position="93"/>
        <end position="125"/>
    </location>
</feature>
<dbReference type="Gene3D" id="1.25.40.20">
    <property type="entry name" value="Ankyrin repeat-containing domain"/>
    <property type="match status" value="2"/>
</dbReference>
<dbReference type="InterPro" id="IPR035983">
    <property type="entry name" value="Hect_E3_ubiquitin_ligase"/>
</dbReference>
<evidence type="ECO:0000256" key="11">
    <source>
        <dbReference type="ARBA" id="ARBA00023034"/>
    </source>
</evidence>
<comment type="caution">
    <text evidence="20">Lacks conserved residue(s) required for the propagation of feature annotation.</text>
</comment>
<gene>
    <name evidence="23" type="ORF">KUTeg_007667</name>
</gene>
<evidence type="ECO:0000256" key="6">
    <source>
        <dbReference type="ARBA" id="ARBA00022490"/>
    </source>
</evidence>
<evidence type="ECO:0000256" key="14">
    <source>
        <dbReference type="ARBA" id="ARBA00023306"/>
    </source>
</evidence>
<feature type="domain" description="HECT" evidence="22">
    <location>
        <begin position="601"/>
        <end position="648"/>
    </location>
</feature>
<evidence type="ECO:0000256" key="10">
    <source>
        <dbReference type="ARBA" id="ARBA00022824"/>
    </source>
</evidence>
<comment type="subcellular location">
    <subcellularLocation>
        <location evidence="3">Cytoplasm</location>
    </subcellularLocation>
    <subcellularLocation>
        <location evidence="2">Endoplasmic reticulum</location>
    </subcellularLocation>
    <subcellularLocation>
        <location evidence="15">Golgi apparatus</location>
        <location evidence="15">Golgi stack membrane</location>
    </subcellularLocation>
</comment>
<dbReference type="Pfam" id="PF00632">
    <property type="entry name" value="HECT"/>
    <property type="match status" value="1"/>
</dbReference>
<evidence type="ECO:0000256" key="21">
    <source>
        <dbReference type="SAM" id="MobiDB-lite"/>
    </source>
</evidence>
<evidence type="ECO:0000256" key="8">
    <source>
        <dbReference type="ARBA" id="ARBA00022737"/>
    </source>
</evidence>
<protein>
    <recommendedName>
        <fullName evidence="16">E3 ubiquitin-protein ligase HACE1</fullName>
        <ecNumber evidence="5">2.3.2.26</ecNumber>
    </recommendedName>
    <alternativeName>
        <fullName evidence="18">HECT domain and ankyrin repeat-containing E3 ubiquitin-protein ligase 1</fullName>
    </alternativeName>
    <alternativeName>
        <fullName evidence="17">HECT-type E3 ubiquitin transferase HACE1</fullName>
    </alternativeName>
</protein>
<keyword evidence="10" id="KW-0256">Endoplasmic reticulum</keyword>
<evidence type="ECO:0000256" key="19">
    <source>
        <dbReference type="PROSITE-ProRule" id="PRU00023"/>
    </source>
</evidence>
<feature type="repeat" description="ANK" evidence="19">
    <location>
        <begin position="159"/>
        <end position="191"/>
    </location>
</feature>
<dbReference type="PANTHER" id="PTHR11254:SF363">
    <property type="entry name" value="E3 UBIQUITIN-PROTEIN LIGASE HACE1"/>
    <property type="match status" value="1"/>
</dbReference>
<dbReference type="InterPro" id="IPR000569">
    <property type="entry name" value="HECT_dom"/>
</dbReference>
<comment type="caution">
    <text evidence="23">The sequence shown here is derived from an EMBL/GenBank/DDBJ whole genome shotgun (WGS) entry which is preliminary data.</text>
</comment>
<organism evidence="23 24">
    <name type="scientific">Tegillarca granosa</name>
    <name type="common">Malaysian cockle</name>
    <name type="synonym">Anadara granosa</name>
    <dbReference type="NCBI Taxonomy" id="220873"/>
    <lineage>
        <taxon>Eukaryota</taxon>
        <taxon>Metazoa</taxon>
        <taxon>Spiralia</taxon>
        <taxon>Lophotrochozoa</taxon>
        <taxon>Mollusca</taxon>
        <taxon>Bivalvia</taxon>
        <taxon>Autobranchia</taxon>
        <taxon>Pteriomorphia</taxon>
        <taxon>Arcoida</taxon>
        <taxon>Arcoidea</taxon>
        <taxon>Arcidae</taxon>
        <taxon>Tegillarca</taxon>
    </lineage>
</organism>
<dbReference type="InterPro" id="IPR036770">
    <property type="entry name" value="Ankyrin_rpt-contain_sf"/>
</dbReference>
<evidence type="ECO:0000256" key="5">
    <source>
        <dbReference type="ARBA" id="ARBA00012485"/>
    </source>
</evidence>
<dbReference type="Proteomes" id="UP001217089">
    <property type="component" value="Unassembled WGS sequence"/>
</dbReference>
<dbReference type="PROSITE" id="PS50297">
    <property type="entry name" value="ANK_REP_REGION"/>
    <property type="match status" value="4"/>
</dbReference>
<evidence type="ECO:0000256" key="13">
    <source>
        <dbReference type="ARBA" id="ARBA00023136"/>
    </source>
</evidence>
<keyword evidence="11" id="KW-0333">Golgi apparatus</keyword>
<dbReference type="EMBL" id="JARBDR010000337">
    <property type="protein sequence ID" value="KAJ8315517.1"/>
    <property type="molecule type" value="Genomic_DNA"/>
</dbReference>
<keyword evidence="7" id="KW-0808">Transferase</keyword>
<proteinExistence type="predicted"/>
<dbReference type="SMART" id="SM00119">
    <property type="entry name" value="HECTc"/>
    <property type="match status" value="1"/>
</dbReference>
<feature type="compositionally biased region" description="Polar residues" evidence="21">
    <location>
        <begin position="377"/>
        <end position="409"/>
    </location>
</feature>
<accession>A0ABQ9FDX3</accession>
<feature type="repeat" description="ANK" evidence="19">
    <location>
        <begin position="60"/>
        <end position="92"/>
    </location>
</feature>
<dbReference type="InterPro" id="IPR050409">
    <property type="entry name" value="E3_ubiq-protein_ligase"/>
</dbReference>
<dbReference type="EC" id="2.3.2.26" evidence="5"/>
<evidence type="ECO:0000256" key="1">
    <source>
        <dbReference type="ARBA" id="ARBA00000885"/>
    </source>
</evidence>
<sequence length="885" mass="99321">MEFLQHLADSLRSARTVELPQDDKQAFYMLMSMVIANQHKSIADLLSNSKYDVSYTCGRAHRSLLHIAANCGSYESLLLLLKKGANVNFQDMSGCTPLHLAARNGQRKCINKLLEYKADVNIRNNEGLTTIHWLAVNGRTELLHDLFMHVTDVDVEDAQGQTALHVACQNGHKSTVQCLVDHGADINRPNHYGWTPLHFACSHGQHDTANILLQKGAAFKPDRNGKTPLDVCVEGGYSETCDILLQYMPKLFDHLIYLYEKVLLFLCSHGGRGDRILKALSEEASNIGHKLLSLSSNVEIQVSSLLRCVKILCKIFSTMYQSMSSSTSSMQSSAINGVSPMSPKATQIFKPLEQLWTLLNDWLNLLQEEFDSLCNSNKPIPVQDSTSNGKDASQSSEKPIDQSDYSDGTDSQSNLSDDLKSDSKSGSVDSLLSAQFDESFIDDRSDSSVVLLRKTEKINKDTILKRLSLNQKDQDVIGATLPRICGVVQAFYICCTCQANSQMTSPRFIDFVCAHNKVLKNPKVIFDHFHFLLECPELMSQFLHIIKSQPFEARRKWFYENLHDGERSNELIHSPPNESDILVVDREALFDSSCKGVLKASSEKLKKELALKFNGEEGVGQGVVREWFDILSKEILNPDYALFTQSADGIPVNYRDVASIDPEYAKNLQWILDHNISNLGLDLTFSVETDVFGVMQEVELKPGGSKIPVTEENKHEYVQLVTELRMTRAIQPQIESFLQGFHMYIPQALVQMFDEYELEIMLSGLPEIDIDDWKLHTVYSGYDNDSDVIKWFWEVIEEFSQNERVLMLQFVTGSSRVPFGGFDRLSGGGGPAKFTISSTSYKPQLLPTASTCINCLKLPEYPSKQELKNRLNVALQCGSQGYAMA</sequence>
<dbReference type="PROSITE" id="PS50237">
    <property type="entry name" value="HECT"/>
    <property type="match status" value="2"/>
</dbReference>
<keyword evidence="12 19" id="KW-0040">ANK repeat</keyword>
<feature type="region of interest" description="Disordered" evidence="21">
    <location>
        <begin position="377"/>
        <end position="423"/>
    </location>
</feature>
<reference evidence="23 24" key="1">
    <citation type="submission" date="2022-12" db="EMBL/GenBank/DDBJ databases">
        <title>Chromosome-level genome of Tegillarca granosa.</title>
        <authorList>
            <person name="Kim J."/>
        </authorList>
    </citation>
    <scope>NUCLEOTIDE SEQUENCE [LARGE SCALE GENOMIC DNA]</scope>
    <source>
        <strain evidence="23">Teg-2019</strain>
        <tissue evidence="23">Adductor muscle</tissue>
    </source>
</reference>
<evidence type="ECO:0000259" key="22">
    <source>
        <dbReference type="PROSITE" id="PS50237"/>
    </source>
</evidence>
<keyword evidence="24" id="KW-1185">Reference proteome</keyword>
<feature type="repeat" description="ANK" evidence="19">
    <location>
        <begin position="192"/>
        <end position="224"/>
    </location>
</feature>
<comment type="pathway">
    <text evidence="4">Protein modification; protein ubiquitination.</text>
</comment>
<dbReference type="Gene3D" id="3.30.2410.10">
    <property type="entry name" value="Hect, E3 ligase catalytic domain"/>
    <property type="match status" value="1"/>
</dbReference>
<evidence type="ECO:0000313" key="23">
    <source>
        <dbReference type="EMBL" id="KAJ8315517.1"/>
    </source>
</evidence>
<keyword evidence="14" id="KW-0131">Cell cycle</keyword>
<keyword evidence="9 20" id="KW-0833">Ubl conjugation pathway</keyword>
<evidence type="ECO:0000256" key="12">
    <source>
        <dbReference type="ARBA" id="ARBA00023043"/>
    </source>
</evidence>
<feature type="domain" description="HECT" evidence="22">
    <location>
        <begin position="651"/>
        <end position="885"/>
    </location>
</feature>
<evidence type="ECO:0000256" key="3">
    <source>
        <dbReference type="ARBA" id="ARBA00004496"/>
    </source>
</evidence>
<dbReference type="SUPFAM" id="SSF48403">
    <property type="entry name" value="Ankyrin repeat"/>
    <property type="match status" value="1"/>
</dbReference>
<dbReference type="InterPro" id="IPR002110">
    <property type="entry name" value="Ankyrin_rpt"/>
</dbReference>
<evidence type="ECO:0000256" key="4">
    <source>
        <dbReference type="ARBA" id="ARBA00004906"/>
    </source>
</evidence>
<feature type="repeat" description="ANK" evidence="19">
    <location>
        <begin position="126"/>
        <end position="158"/>
    </location>
</feature>